<reference evidence="4" key="1">
    <citation type="submission" date="2016-10" db="EMBL/GenBank/DDBJ databases">
        <authorList>
            <person name="Varghese N."/>
            <person name="Submissions S."/>
        </authorList>
    </citation>
    <scope>NUCLEOTIDE SEQUENCE [LARGE SCALE GENOMIC DNA]</scope>
    <source>
        <strain evidence="4">CGMCC 4.6856</strain>
    </source>
</reference>
<evidence type="ECO:0000259" key="2">
    <source>
        <dbReference type="Pfam" id="PF00496"/>
    </source>
</evidence>
<keyword evidence="1" id="KW-0732">Signal</keyword>
<dbReference type="Proteomes" id="UP000198504">
    <property type="component" value="Unassembled WGS sequence"/>
</dbReference>
<dbReference type="InterPro" id="IPR006311">
    <property type="entry name" value="TAT_signal"/>
</dbReference>
<proteinExistence type="predicted"/>
<dbReference type="InterPro" id="IPR000914">
    <property type="entry name" value="SBP_5_dom"/>
</dbReference>
<dbReference type="InterPro" id="IPR030678">
    <property type="entry name" value="Peptide/Ni-bd"/>
</dbReference>
<evidence type="ECO:0000313" key="4">
    <source>
        <dbReference type="Proteomes" id="UP000198504"/>
    </source>
</evidence>
<feature type="signal peptide" evidence="1">
    <location>
        <begin position="1"/>
        <end position="28"/>
    </location>
</feature>
<accession>A0A1H9A809</accession>
<dbReference type="Pfam" id="PF00496">
    <property type="entry name" value="SBP_bac_5"/>
    <property type="match status" value="1"/>
</dbReference>
<dbReference type="PIRSF" id="PIRSF002741">
    <property type="entry name" value="MppA"/>
    <property type="match status" value="1"/>
</dbReference>
<name>A0A1H9A809_9ACTN</name>
<dbReference type="Gene3D" id="3.10.105.10">
    <property type="entry name" value="Dipeptide-binding Protein, Domain 3"/>
    <property type="match status" value="1"/>
</dbReference>
<dbReference type="PROSITE" id="PS51318">
    <property type="entry name" value="TAT"/>
    <property type="match status" value="1"/>
</dbReference>
<dbReference type="InterPro" id="IPR039424">
    <property type="entry name" value="SBP_5"/>
</dbReference>
<dbReference type="GO" id="GO:0042597">
    <property type="term" value="C:periplasmic space"/>
    <property type="evidence" value="ECO:0007669"/>
    <property type="project" value="UniProtKB-ARBA"/>
</dbReference>
<sequence>MSRPRVLPRRRSLAAAVGAIALAATSLAACSSSDAGSGSSGSTSGGDALVLAIQQAPTSFDPSQVEPAAAGILWNSVYESLAYRDPVDGVVKPWAATGWKYSKDGLHLTVTLRDGLKFSDGNPVKASDVAATMNRNIETPGYIQTQITALKSVDAPDDKTVVLNFKYFDPKFLPLLGRELGTFTEASALKNPNIATDPLGSGPYTLDKAKTVPGSSYVLSRRDDYWDVASFPFKTVTVRLMNDPTASLNAFKAGEVNAVAITPEQEAAAKATSGAVITPTAATAIRTMLIIDKGGKIIPQFKDVRVRQALNYAIDRKGIADKLLLGFAKPTEQVFSTGGTVHDDALDDTYPYDPAKAKALLAEAGYPDGFSVQIPSTNVSTKLEPTLSQQLGAVGIKVQWVAIPDSQATTVLSSGKFPLSLKDSAFASDAYTAINFLGAGTNNPEKFTTPELTKLMDTLNSTVDPEAAKPTLAKINEYSVKEALEVPLYNPINLWATSQGVQFVDKAGTTSSVRQFGVAAK</sequence>
<dbReference type="OrthoDB" id="9803988at2"/>
<dbReference type="STRING" id="1036181.SAMN05421756_101508"/>
<evidence type="ECO:0000256" key="1">
    <source>
        <dbReference type="SAM" id="SignalP"/>
    </source>
</evidence>
<feature type="chain" id="PRO_5011755150" evidence="1">
    <location>
        <begin position="29"/>
        <end position="521"/>
    </location>
</feature>
<feature type="domain" description="Solute-binding protein family 5" evidence="2">
    <location>
        <begin position="91"/>
        <end position="441"/>
    </location>
</feature>
<dbReference type="GO" id="GO:1904680">
    <property type="term" value="F:peptide transmembrane transporter activity"/>
    <property type="evidence" value="ECO:0007669"/>
    <property type="project" value="TreeGrafter"/>
</dbReference>
<dbReference type="AlphaFoldDB" id="A0A1H9A809"/>
<keyword evidence="4" id="KW-1185">Reference proteome</keyword>
<dbReference type="PROSITE" id="PS51257">
    <property type="entry name" value="PROKAR_LIPOPROTEIN"/>
    <property type="match status" value="1"/>
</dbReference>
<dbReference type="PANTHER" id="PTHR30290">
    <property type="entry name" value="PERIPLASMIC BINDING COMPONENT OF ABC TRANSPORTER"/>
    <property type="match status" value="1"/>
</dbReference>
<dbReference type="GO" id="GO:0015833">
    <property type="term" value="P:peptide transport"/>
    <property type="evidence" value="ECO:0007669"/>
    <property type="project" value="TreeGrafter"/>
</dbReference>
<protein>
    <submittedName>
        <fullName evidence="3">Peptide/nickel transport system substrate-binding protein</fullName>
    </submittedName>
</protein>
<dbReference type="SUPFAM" id="SSF53850">
    <property type="entry name" value="Periplasmic binding protein-like II"/>
    <property type="match status" value="1"/>
</dbReference>
<dbReference type="Gene3D" id="3.40.190.10">
    <property type="entry name" value="Periplasmic binding protein-like II"/>
    <property type="match status" value="1"/>
</dbReference>
<organism evidence="3 4">
    <name type="scientific">Microlunatus flavus</name>
    <dbReference type="NCBI Taxonomy" id="1036181"/>
    <lineage>
        <taxon>Bacteria</taxon>
        <taxon>Bacillati</taxon>
        <taxon>Actinomycetota</taxon>
        <taxon>Actinomycetes</taxon>
        <taxon>Propionibacteriales</taxon>
        <taxon>Propionibacteriaceae</taxon>
        <taxon>Microlunatus</taxon>
    </lineage>
</organism>
<gene>
    <name evidence="3" type="ORF">SAMN05421756_101508</name>
</gene>
<dbReference type="GO" id="GO:0043190">
    <property type="term" value="C:ATP-binding cassette (ABC) transporter complex"/>
    <property type="evidence" value="ECO:0007669"/>
    <property type="project" value="InterPro"/>
</dbReference>
<evidence type="ECO:0000313" key="3">
    <source>
        <dbReference type="EMBL" id="SEP72789.1"/>
    </source>
</evidence>
<dbReference type="EMBL" id="FOFA01000001">
    <property type="protein sequence ID" value="SEP72789.1"/>
    <property type="molecule type" value="Genomic_DNA"/>
</dbReference>